<evidence type="ECO:0000313" key="1">
    <source>
        <dbReference type="EMBL" id="RJF73121.1"/>
    </source>
</evidence>
<protein>
    <submittedName>
        <fullName evidence="1">Uncharacterized protein</fullName>
    </submittedName>
</protein>
<accession>A0A418VAG7</accession>
<organism evidence="1 2">
    <name type="scientific">Deinococcus cavernae</name>
    <dbReference type="NCBI Taxonomy" id="2320857"/>
    <lineage>
        <taxon>Bacteria</taxon>
        <taxon>Thermotogati</taxon>
        <taxon>Deinococcota</taxon>
        <taxon>Deinococci</taxon>
        <taxon>Deinococcales</taxon>
        <taxon>Deinococcaceae</taxon>
        <taxon>Deinococcus</taxon>
    </lineage>
</organism>
<dbReference type="AlphaFoldDB" id="A0A418VAG7"/>
<dbReference type="RefSeq" id="WP_119765854.1">
    <property type="nucleotide sequence ID" value="NZ_QYUJ01000014.1"/>
</dbReference>
<proteinExistence type="predicted"/>
<dbReference type="Proteomes" id="UP000286287">
    <property type="component" value="Unassembled WGS sequence"/>
</dbReference>
<dbReference type="EMBL" id="QYUJ01000014">
    <property type="protein sequence ID" value="RJF73121.1"/>
    <property type="molecule type" value="Genomic_DNA"/>
</dbReference>
<name>A0A418VAG7_9DEIO</name>
<keyword evidence="2" id="KW-1185">Reference proteome</keyword>
<reference evidence="1 2" key="1">
    <citation type="submission" date="2018-09" db="EMBL/GenBank/DDBJ databases">
        <authorList>
            <person name="Zhu H."/>
        </authorList>
    </citation>
    <scope>NUCLEOTIDE SEQUENCE [LARGE SCALE GENOMIC DNA]</scope>
    <source>
        <strain evidence="1 2">K2S05-167</strain>
    </source>
</reference>
<evidence type="ECO:0000313" key="2">
    <source>
        <dbReference type="Proteomes" id="UP000286287"/>
    </source>
</evidence>
<sequence>MTLTCSAHEIEFRDPLGQDHILQVDVWRDVGGLRAVLVLRNLRHSELDFLDHAHAALHALHHDWLPYLLRPGASVMVLALRPAQSNRKTRALVLPLSA</sequence>
<comment type="caution">
    <text evidence="1">The sequence shown here is derived from an EMBL/GenBank/DDBJ whole genome shotgun (WGS) entry which is preliminary data.</text>
</comment>
<gene>
    <name evidence="1" type="ORF">D3875_17780</name>
</gene>
<dbReference type="OrthoDB" id="70752at2"/>